<proteinExistence type="inferred from homology"/>
<dbReference type="GO" id="GO:0006313">
    <property type="term" value="P:DNA transposition"/>
    <property type="evidence" value="ECO:0007669"/>
    <property type="project" value="UniProtKB-UniRule"/>
</dbReference>
<dbReference type="GO" id="GO:0004803">
    <property type="term" value="F:transposase activity"/>
    <property type="evidence" value="ECO:0007669"/>
    <property type="project" value="UniProtKB-UniRule"/>
</dbReference>
<gene>
    <name evidence="7" type="ORF">DAMNIGENAA_29640</name>
</gene>
<evidence type="ECO:0000313" key="7">
    <source>
        <dbReference type="EMBL" id="GLI35531.1"/>
    </source>
</evidence>
<keyword evidence="8" id="KW-1185">Reference proteome</keyword>
<reference evidence="7" key="1">
    <citation type="submission" date="2022-12" db="EMBL/GenBank/DDBJ databases">
        <title>Reference genome sequencing for broad-spectrum identification of bacterial and archaeal isolates by mass spectrometry.</title>
        <authorList>
            <person name="Sekiguchi Y."/>
            <person name="Tourlousse D.M."/>
        </authorList>
    </citation>
    <scope>NUCLEOTIDE SEQUENCE</scope>
    <source>
        <strain evidence="7">ASRB1</strain>
    </source>
</reference>
<dbReference type="InterPro" id="IPR001207">
    <property type="entry name" value="Transposase_mutator"/>
</dbReference>
<dbReference type="RefSeq" id="WP_281795448.1">
    <property type="nucleotide sequence ID" value="NZ_BSDR01000001.1"/>
</dbReference>
<keyword evidence="6" id="KW-0814">Transposable element</keyword>
<dbReference type="GO" id="GO:0003677">
    <property type="term" value="F:DNA binding"/>
    <property type="evidence" value="ECO:0007669"/>
    <property type="project" value="UniProtKB-UniRule"/>
</dbReference>
<dbReference type="Pfam" id="PF00872">
    <property type="entry name" value="Transposase_mut"/>
    <property type="match status" value="1"/>
</dbReference>
<keyword evidence="3 6" id="KW-0815">Transposition</keyword>
<evidence type="ECO:0000256" key="1">
    <source>
        <dbReference type="ARBA" id="ARBA00002190"/>
    </source>
</evidence>
<name>A0A9W6FV91_9BACT</name>
<evidence type="ECO:0000256" key="4">
    <source>
        <dbReference type="ARBA" id="ARBA00023125"/>
    </source>
</evidence>
<sequence>MKIELNVSEVISIFKEIQQSPEKIFEMIRLDVREAVGRYLSEMMTTELTHFFGRDPYERKSDADNYRNGSYDRRYTLKSIGEVSVKVPRDRNGEFQTQVLPRSKQYETEIGRDLCLTFLGGVSTRTLSIMSQRLIGRKISHTEISEASRELIDSVERWRNRDLSNEPVKYFFIDGVNFEMRMGDSIEQVSVLVAIGVTEERHRLVVGLQAGDKESAPNWREFFKDLKRRGLDPEKITLGVMDGLPGLEKVFKEEFPRARVQRCQVHVARNVLAKVPQKFKQDVADGMRSIFYASSKSLFWNEFMTATIA</sequence>
<comment type="similarity">
    <text evidence="2 6">Belongs to the transposase mutator family.</text>
</comment>
<dbReference type="Proteomes" id="UP001144372">
    <property type="component" value="Unassembled WGS sequence"/>
</dbReference>
<dbReference type="PANTHER" id="PTHR33217:SF7">
    <property type="entry name" value="TRANSPOSASE FOR INSERTION SEQUENCE ELEMENT IS1081"/>
    <property type="match status" value="1"/>
</dbReference>
<evidence type="ECO:0000256" key="2">
    <source>
        <dbReference type="ARBA" id="ARBA00010961"/>
    </source>
</evidence>
<evidence type="ECO:0000256" key="6">
    <source>
        <dbReference type="RuleBase" id="RU365089"/>
    </source>
</evidence>
<accession>A0A9W6FV91</accession>
<evidence type="ECO:0000313" key="8">
    <source>
        <dbReference type="Proteomes" id="UP001144372"/>
    </source>
</evidence>
<comment type="function">
    <text evidence="1 6">Required for the transposition of the insertion element.</text>
</comment>
<comment type="caution">
    <text evidence="7">The sequence shown here is derived from an EMBL/GenBank/DDBJ whole genome shotgun (WGS) entry which is preliminary data.</text>
</comment>
<dbReference type="EMBL" id="BSDR01000001">
    <property type="protein sequence ID" value="GLI35531.1"/>
    <property type="molecule type" value="Genomic_DNA"/>
</dbReference>
<keyword evidence="5 6" id="KW-0233">DNA recombination</keyword>
<dbReference type="NCBIfam" id="NF033543">
    <property type="entry name" value="transpos_IS256"/>
    <property type="match status" value="1"/>
</dbReference>
<evidence type="ECO:0000256" key="5">
    <source>
        <dbReference type="ARBA" id="ARBA00023172"/>
    </source>
</evidence>
<dbReference type="PANTHER" id="PTHR33217">
    <property type="entry name" value="TRANSPOSASE FOR INSERTION SEQUENCE ELEMENT IS1081"/>
    <property type="match status" value="1"/>
</dbReference>
<evidence type="ECO:0000256" key="3">
    <source>
        <dbReference type="ARBA" id="ARBA00022578"/>
    </source>
</evidence>
<organism evidence="7 8">
    <name type="scientific">Desulforhabdus amnigena</name>
    <dbReference type="NCBI Taxonomy" id="40218"/>
    <lineage>
        <taxon>Bacteria</taxon>
        <taxon>Pseudomonadati</taxon>
        <taxon>Thermodesulfobacteriota</taxon>
        <taxon>Syntrophobacteria</taxon>
        <taxon>Syntrophobacterales</taxon>
        <taxon>Syntrophobacteraceae</taxon>
        <taxon>Desulforhabdus</taxon>
    </lineage>
</organism>
<keyword evidence="4 6" id="KW-0238">DNA-binding</keyword>
<dbReference type="AlphaFoldDB" id="A0A9W6FV91"/>
<protein>
    <recommendedName>
        <fullName evidence="6">Mutator family transposase</fullName>
    </recommendedName>
</protein>